<dbReference type="Pfam" id="PF13350">
    <property type="entry name" value="Y_phosphatase3"/>
    <property type="match status" value="1"/>
</dbReference>
<evidence type="ECO:0000256" key="1">
    <source>
        <dbReference type="SAM" id="MobiDB-lite"/>
    </source>
</evidence>
<dbReference type="InterPro" id="IPR026893">
    <property type="entry name" value="Tyr/Ser_Pase_IphP-type"/>
</dbReference>
<protein>
    <recommendedName>
        <fullName evidence="2">Tyrosine specific protein phosphatases domain-containing protein</fullName>
    </recommendedName>
</protein>
<proteinExistence type="predicted"/>
<keyword evidence="4" id="KW-1185">Reference proteome</keyword>
<reference evidence="4" key="1">
    <citation type="journal article" date="2019" name="Int. J. Syst. Evol. Microbiol.">
        <title>The Global Catalogue of Microorganisms (GCM) 10K type strain sequencing project: providing services to taxonomists for standard genome sequencing and annotation.</title>
        <authorList>
            <consortium name="The Broad Institute Genomics Platform"/>
            <consortium name="The Broad Institute Genome Sequencing Center for Infectious Disease"/>
            <person name="Wu L."/>
            <person name="Ma J."/>
        </authorList>
    </citation>
    <scope>NUCLEOTIDE SEQUENCE [LARGE SCALE GENOMIC DNA]</scope>
    <source>
        <strain evidence="4">JCM 17979</strain>
    </source>
</reference>
<name>A0ABP9AAP6_9PSEU</name>
<dbReference type="InterPro" id="IPR029021">
    <property type="entry name" value="Prot-tyrosine_phosphatase-like"/>
</dbReference>
<dbReference type="PROSITE" id="PS50056">
    <property type="entry name" value="TYR_PHOSPHATASE_2"/>
    <property type="match status" value="1"/>
</dbReference>
<evidence type="ECO:0000313" key="4">
    <source>
        <dbReference type="Proteomes" id="UP001500928"/>
    </source>
</evidence>
<dbReference type="Proteomes" id="UP001500928">
    <property type="component" value="Unassembled WGS sequence"/>
</dbReference>
<evidence type="ECO:0000313" key="3">
    <source>
        <dbReference type="EMBL" id="GAA4776891.1"/>
    </source>
</evidence>
<comment type="caution">
    <text evidence="3">The sequence shown here is derived from an EMBL/GenBank/DDBJ whole genome shotgun (WGS) entry which is preliminary data.</text>
</comment>
<gene>
    <name evidence="3" type="ORF">GCM10023200_07010</name>
</gene>
<dbReference type="InterPro" id="IPR016130">
    <property type="entry name" value="Tyr_Pase_AS"/>
</dbReference>
<dbReference type="PROSITE" id="PS00383">
    <property type="entry name" value="TYR_PHOSPHATASE_1"/>
    <property type="match status" value="1"/>
</dbReference>
<organism evidence="3 4">
    <name type="scientific">Actinomycetospora chlora</name>
    <dbReference type="NCBI Taxonomy" id="663608"/>
    <lineage>
        <taxon>Bacteria</taxon>
        <taxon>Bacillati</taxon>
        <taxon>Actinomycetota</taxon>
        <taxon>Actinomycetes</taxon>
        <taxon>Pseudonocardiales</taxon>
        <taxon>Pseudonocardiaceae</taxon>
        <taxon>Actinomycetospora</taxon>
    </lineage>
</organism>
<dbReference type="Gene3D" id="3.90.190.10">
    <property type="entry name" value="Protein tyrosine phosphatase superfamily"/>
    <property type="match status" value="1"/>
</dbReference>
<sequence>MVPASRTDQPTPSPAAIPTPASVPSLANLRDLDGLPTTDGGRTRPGVLWRSDAPLPGDATTHGPGGLAWPPPTVVDLRNPEELEGHPHPLPALGSRLVELPLIRALAPDVLMRGAPPEREQRRTLDELYLLLVRIGEAWLPELVRLAAHAPGPLLVHCAAGKDRTGVAVALLLRAAGVERAAVAADFAATNSHRVALRDRLAAQNSVPADADPARIGVDPAHLEPVLDLLDADPRAPFREAGVPEADLDAWRARLVDGR</sequence>
<dbReference type="InterPro" id="IPR000387">
    <property type="entry name" value="Tyr_Pase_dom"/>
</dbReference>
<feature type="domain" description="Tyrosine specific protein phosphatases" evidence="2">
    <location>
        <begin position="141"/>
        <end position="173"/>
    </location>
</feature>
<evidence type="ECO:0000259" key="2">
    <source>
        <dbReference type="PROSITE" id="PS50056"/>
    </source>
</evidence>
<dbReference type="EMBL" id="BAABHO010000004">
    <property type="protein sequence ID" value="GAA4776891.1"/>
    <property type="molecule type" value="Genomic_DNA"/>
</dbReference>
<dbReference type="SUPFAM" id="SSF52799">
    <property type="entry name" value="(Phosphotyrosine protein) phosphatases II"/>
    <property type="match status" value="1"/>
</dbReference>
<feature type="region of interest" description="Disordered" evidence="1">
    <location>
        <begin position="1"/>
        <end position="69"/>
    </location>
</feature>
<accession>A0ABP9AAP6</accession>